<dbReference type="Proteomes" id="UP000017559">
    <property type="component" value="Unassembled WGS sequence"/>
</dbReference>
<name>V2XQ27_MONRO</name>
<dbReference type="AlphaFoldDB" id="V2XQ27"/>
<evidence type="ECO:0000313" key="3">
    <source>
        <dbReference type="EMBL" id="ESK81579.1"/>
    </source>
</evidence>
<gene>
    <name evidence="3" type="ORF">Moror_11150</name>
</gene>
<keyword evidence="2" id="KW-1133">Transmembrane helix</keyword>
<evidence type="ECO:0000256" key="1">
    <source>
        <dbReference type="SAM" id="MobiDB-lite"/>
    </source>
</evidence>
<keyword evidence="2" id="KW-0812">Transmembrane</keyword>
<evidence type="ECO:0000256" key="2">
    <source>
        <dbReference type="SAM" id="Phobius"/>
    </source>
</evidence>
<dbReference type="KEGG" id="mrr:Moror_11150"/>
<feature type="compositionally biased region" description="Polar residues" evidence="1">
    <location>
        <begin position="1"/>
        <end position="14"/>
    </location>
</feature>
<sequence length="85" mass="9618">MDNQTPPDPITNNLPEGHERLPAPSHEDRGFFGLVWACLRMILEWFLIIAGNTAKTTAAMEQIAQAATHYKNKEPKINVKTPEKY</sequence>
<dbReference type="HOGENOM" id="CLU_2513148_0_0_1"/>
<feature type="region of interest" description="Disordered" evidence="1">
    <location>
        <begin position="1"/>
        <end position="23"/>
    </location>
</feature>
<evidence type="ECO:0000313" key="4">
    <source>
        <dbReference type="Proteomes" id="UP000017559"/>
    </source>
</evidence>
<keyword evidence="4" id="KW-1185">Reference proteome</keyword>
<feature type="transmembrane region" description="Helical" evidence="2">
    <location>
        <begin position="30"/>
        <end position="50"/>
    </location>
</feature>
<comment type="caution">
    <text evidence="3">The sequence shown here is derived from an EMBL/GenBank/DDBJ whole genome shotgun (WGS) entry which is preliminary data.</text>
</comment>
<keyword evidence="2" id="KW-0472">Membrane</keyword>
<proteinExistence type="predicted"/>
<protein>
    <submittedName>
        <fullName evidence="3">Uncharacterized protein</fullName>
    </submittedName>
</protein>
<dbReference type="EMBL" id="AWSO01002366">
    <property type="protein sequence ID" value="ESK81579.1"/>
    <property type="molecule type" value="Genomic_DNA"/>
</dbReference>
<accession>V2XQ27</accession>
<organism evidence="3 4">
    <name type="scientific">Moniliophthora roreri (strain MCA 2997)</name>
    <name type="common">Cocoa frosty pod rot fungus</name>
    <name type="synonym">Crinipellis roreri</name>
    <dbReference type="NCBI Taxonomy" id="1381753"/>
    <lineage>
        <taxon>Eukaryota</taxon>
        <taxon>Fungi</taxon>
        <taxon>Dikarya</taxon>
        <taxon>Basidiomycota</taxon>
        <taxon>Agaricomycotina</taxon>
        <taxon>Agaricomycetes</taxon>
        <taxon>Agaricomycetidae</taxon>
        <taxon>Agaricales</taxon>
        <taxon>Marasmiineae</taxon>
        <taxon>Marasmiaceae</taxon>
        <taxon>Moniliophthora</taxon>
    </lineage>
</organism>
<reference evidence="3 4" key="1">
    <citation type="journal article" date="2014" name="BMC Genomics">
        <title>Genome and secretome analysis of the hemibiotrophic fungal pathogen, Moniliophthora roreri, which causes frosty pod rot disease of cacao: mechanisms of the biotrophic and necrotrophic phases.</title>
        <authorList>
            <person name="Meinhardt L.W."/>
            <person name="Costa G.G.L."/>
            <person name="Thomazella D.P.T."/>
            <person name="Teixeira P.J.P.L."/>
            <person name="Carazzolle M.F."/>
            <person name="Schuster S.C."/>
            <person name="Carlson J.E."/>
            <person name="Guiltinan M.J."/>
            <person name="Mieczkowski P."/>
            <person name="Farmer A."/>
            <person name="Ramaraj T."/>
            <person name="Crozier J."/>
            <person name="Davis R.E."/>
            <person name="Shao J."/>
            <person name="Melnick R.L."/>
            <person name="Pereira G.A.G."/>
            <person name="Bailey B.A."/>
        </authorList>
    </citation>
    <scope>NUCLEOTIDE SEQUENCE [LARGE SCALE GENOMIC DNA]</scope>
    <source>
        <strain evidence="3 4">MCA 2997</strain>
    </source>
</reference>